<organism evidence="4 5">
    <name type="scientific">Neiella holothuriorum</name>
    <dbReference type="NCBI Taxonomy" id="2870530"/>
    <lineage>
        <taxon>Bacteria</taxon>
        <taxon>Pseudomonadati</taxon>
        <taxon>Pseudomonadota</taxon>
        <taxon>Gammaproteobacteria</taxon>
        <taxon>Alteromonadales</taxon>
        <taxon>Echinimonadaceae</taxon>
        <taxon>Neiella</taxon>
    </lineage>
</organism>
<evidence type="ECO:0000256" key="2">
    <source>
        <dbReference type="ARBA" id="ARBA00022729"/>
    </source>
</evidence>
<proteinExistence type="inferred from homology"/>
<keyword evidence="2 3" id="KW-0732">Signal</keyword>
<comment type="caution">
    <text evidence="4">The sequence shown here is derived from an EMBL/GenBank/DDBJ whole genome shotgun (WGS) entry which is preliminary data.</text>
</comment>
<gene>
    <name evidence="4" type="ORF">K0504_16675</name>
</gene>
<keyword evidence="5" id="KW-1185">Reference proteome</keyword>
<evidence type="ECO:0000256" key="3">
    <source>
        <dbReference type="SAM" id="SignalP"/>
    </source>
</evidence>
<evidence type="ECO:0000313" key="5">
    <source>
        <dbReference type="Proteomes" id="UP001166251"/>
    </source>
</evidence>
<dbReference type="EMBL" id="JAHZSS010000026">
    <property type="protein sequence ID" value="MBW8192675.1"/>
    <property type="molecule type" value="Genomic_DNA"/>
</dbReference>
<dbReference type="Pfam" id="PF09829">
    <property type="entry name" value="DUF2057"/>
    <property type="match status" value="1"/>
</dbReference>
<evidence type="ECO:0000256" key="1">
    <source>
        <dbReference type="ARBA" id="ARBA00008490"/>
    </source>
</evidence>
<feature type="signal peptide" evidence="3">
    <location>
        <begin position="1"/>
        <end position="18"/>
    </location>
</feature>
<dbReference type="InterPro" id="IPR018635">
    <property type="entry name" value="UPF0319"/>
</dbReference>
<sequence length="134" mass="14914">MKTYLCALFASASFSLSAATLELDDGIQILAINGQTISTAPSSTVTLASGAQVIALRYHDLFEYGFEQHEFVNSGVHIVKFDATANERYQLVLPDMNVEQARRFALQPKFSMHGSVPVQVEQWDQNQLLSKLFE</sequence>
<dbReference type="RefSeq" id="WP_220105297.1">
    <property type="nucleotide sequence ID" value="NZ_JAHZSS010000026.1"/>
</dbReference>
<evidence type="ECO:0000313" key="4">
    <source>
        <dbReference type="EMBL" id="MBW8192675.1"/>
    </source>
</evidence>
<dbReference type="PANTHER" id="PTHR38108">
    <property type="entry name" value="UPF0319 PROTEIN YCCT"/>
    <property type="match status" value="1"/>
</dbReference>
<dbReference type="Proteomes" id="UP001166251">
    <property type="component" value="Unassembled WGS sequence"/>
</dbReference>
<dbReference type="PANTHER" id="PTHR38108:SF1">
    <property type="entry name" value="UPF0319 PROTEIN YCCT"/>
    <property type="match status" value="1"/>
</dbReference>
<protein>
    <submittedName>
        <fullName evidence="4">DUF2057 domain-containing protein</fullName>
    </submittedName>
</protein>
<comment type="similarity">
    <text evidence="1">Belongs to the UPF0319 family.</text>
</comment>
<feature type="chain" id="PRO_5047369851" evidence="3">
    <location>
        <begin position="19"/>
        <end position="134"/>
    </location>
</feature>
<reference evidence="4" key="1">
    <citation type="submission" date="2021-07" db="EMBL/GenBank/DDBJ databases">
        <title>Neiella marina sp. nov., isolated from the intestinal content of sea cucumber Apostichopus japonicus.</title>
        <authorList>
            <person name="Bai X."/>
        </authorList>
    </citation>
    <scope>NUCLEOTIDE SEQUENCE</scope>
    <source>
        <strain evidence="4">126</strain>
    </source>
</reference>
<name>A0ABS7EK56_9GAMM</name>
<accession>A0ABS7EK56</accession>